<dbReference type="InterPro" id="IPR051020">
    <property type="entry name" value="ALDH-related_metabolic_enz"/>
</dbReference>
<dbReference type="EC" id="1.2.1.9" evidence="6"/>
<dbReference type="Gene3D" id="3.40.309.10">
    <property type="entry name" value="Aldehyde Dehydrogenase, Chain A, domain 2"/>
    <property type="match status" value="1"/>
</dbReference>
<reference evidence="16" key="1">
    <citation type="journal article" date="2016" name="Nat. Commun.">
        <title>The Gonium pectorale genome demonstrates co-option of cell cycle regulation during the evolution of multicellularity.</title>
        <authorList>
            <person name="Hanschen E.R."/>
            <person name="Marriage T.N."/>
            <person name="Ferris P.J."/>
            <person name="Hamaji T."/>
            <person name="Toyoda A."/>
            <person name="Fujiyama A."/>
            <person name="Neme R."/>
            <person name="Noguchi H."/>
            <person name="Minakuchi Y."/>
            <person name="Suzuki M."/>
            <person name="Kawai-Toyooka H."/>
            <person name="Smith D.R."/>
            <person name="Sparks H."/>
            <person name="Anderson J."/>
            <person name="Bakaric R."/>
            <person name="Luria V."/>
            <person name="Karger A."/>
            <person name="Kirschner M.W."/>
            <person name="Durand P.M."/>
            <person name="Michod R.E."/>
            <person name="Nozaki H."/>
            <person name="Olson B.J."/>
        </authorList>
    </citation>
    <scope>NUCLEOTIDE SEQUENCE [LARGE SCALE GENOMIC DNA]</scope>
    <source>
        <strain evidence="16">NIES-2863</strain>
    </source>
</reference>
<dbReference type="OrthoDB" id="310895at2759"/>
<evidence type="ECO:0000259" key="14">
    <source>
        <dbReference type="Pfam" id="PF00171"/>
    </source>
</evidence>
<organism evidence="15 16">
    <name type="scientific">Gonium pectorale</name>
    <name type="common">Green alga</name>
    <dbReference type="NCBI Taxonomy" id="33097"/>
    <lineage>
        <taxon>Eukaryota</taxon>
        <taxon>Viridiplantae</taxon>
        <taxon>Chlorophyta</taxon>
        <taxon>core chlorophytes</taxon>
        <taxon>Chlorophyceae</taxon>
        <taxon>CS clade</taxon>
        <taxon>Chlamydomonadales</taxon>
        <taxon>Volvocaceae</taxon>
        <taxon>Gonium</taxon>
    </lineage>
</organism>
<evidence type="ECO:0000256" key="2">
    <source>
        <dbReference type="ARBA" id="ARBA00009986"/>
    </source>
</evidence>
<dbReference type="PANTHER" id="PTHR42991:SF1">
    <property type="entry name" value="ALDEHYDE DEHYDROGENASE"/>
    <property type="match status" value="1"/>
</dbReference>
<evidence type="ECO:0000313" key="15">
    <source>
        <dbReference type="EMBL" id="KXZ44355.1"/>
    </source>
</evidence>
<evidence type="ECO:0000256" key="4">
    <source>
        <dbReference type="ARBA" id="ARBA00022857"/>
    </source>
</evidence>
<dbReference type="Pfam" id="PF00171">
    <property type="entry name" value="Aldedh"/>
    <property type="match status" value="1"/>
</dbReference>
<evidence type="ECO:0000256" key="7">
    <source>
        <dbReference type="ARBA" id="ARBA00040853"/>
    </source>
</evidence>
<dbReference type="Gene3D" id="3.40.605.10">
    <property type="entry name" value="Aldehyde Dehydrogenase, Chain A, domain 1"/>
    <property type="match status" value="1"/>
</dbReference>
<dbReference type="InterPro" id="IPR015590">
    <property type="entry name" value="Aldehyde_DH_dom"/>
</dbReference>
<dbReference type="InterPro" id="IPR016163">
    <property type="entry name" value="Ald_DH_C"/>
</dbReference>
<evidence type="ECO:0000256" key="6">
    <source>
        <dbReference type="ARBA" id="ARBA00038980"/>
    </source>
</evidence>
<dbReference type="PROSITE" id="PS00687">
    <property type="entry name" value="ALDEHYDE_DEHYDR_GLU"/>
    <property type="match status" value="1"/>
</dbReference>
<dbReference type="GO" id="GO:0008886">
    <property type="term" value="F:glyceraldehyde-3-phosphate dehydrogenase (NADP+) (non-phosphorylating) activity"/>
    <property type="evidence" value="ECO:0007669"/>
    <property type="project" value="UniProtKB-EC"/>
</dbReference>
<dbReference type="EMBL" id="LSYV01000070">
    <property type="protein sequence ID" value="KXZ44355.1"/>
    <property type="molecule type" value="Genomic_DNA"/>
</dbReference>
<dbReference type="PROSITE" id="PS00070">
    <property type="entry name" value="ALDEHYDE_DEHYDR_CYS"/>
    <property type="match status" value="1"/>
</dbReference>
<evidence type="ECO:0000256" key="5">
    <source>
        <dbReference type="ARBA" id="ARBA00023002"/>
    </source>
</evidence>
<dbReference type="AlphaFoldDB" id="A0A150G4A5"/>
<dbReference type="InterPro" id="IPR016161">
    <property type="entry name" value="Ald_DH/histidinol_DH"/>
</dbReference>
<protein>
    <recommendedName>
        <fullName evidence="7">NADP-dependent glyceraldehyde-3-phosphate dehydrogenase</fullName>
        <ecNumber evidence="6">1.2.1.9</ecNumber>
    </recommendedName>
    <alternativeName>
        <fullName evidence="8">Glyceraldehyde-3-phosphate dehydrogenase [NADP(+)]</fullName>
    </alternativeName>
    <alternativeName>
        <fullName evidence="9">Non-phosphorylating glyceraldehyde 3-phosphate dehydrogenase</fullName>
    </alternativeName>
    <alternativeName>
        <fullName evidence="10">Triosephosphate dehydrogenase</fullName>
    </alternativeName>
</protein>
<comment type="subcellular location">
    <subcellularLocation>
        <location evidence="1">Cytoplasm</location>
    </subcellularLocation>
</comment>
<gene>
    <name evidence="15" type="ORF">GPECTOR_69g448</name>
</gene>
<evidence type="ECO:0000256" key="10">
    <source>
        <dbReference type="ARBA" id="ARBA00043052"/>
    </source>
</evidence>
<evidence type="ECO:0000313" key="16">
    <source>
        <dbReference type="Proteomes" id="UP000075714"/>
    </source>
</evidence>
<name>A0A150G4A5_GONPE</name>
<dbReference type="InterPro" id="IPR029510">
    <property type="entry name" value="Ald_DH_CS_GLU"/>
</dbReference>
<evidence type="ECO:0000256" key="1">
    <source>
        <dbReference type="ARBA" id="ARBA00004496"/>
    </source>
</evidence>
<dbReference type="InterPro" id="IPR016160">
    <property type="entry name" value="Ald_DH_CS_CYS"/>
</dbReference>
<evidence type="ECO:0000256" key="8">
    <source>
        <dbReference type="ARBA" id="ARBA00042470"/>
    </source>
</evidence>
<evidence type="ECO:0000256" key="12">
    <source>
        <dbReference type="PROSITE-ProRule" id="PRU10007"/>
    </source>
</evidence>
<dbReference type="GO" id="GO:0008911">
    <property type="term" value="F:lactaldehyde dehydrogenase (NAD+) activity"/>
    <property type="evidence" value="ECO:0007669"/>
    <property type="project" value="TreeGrafter"/>
</dbReference>
<comment type="catalytic activity">
    <reaction evidence="11">
        <text>D-glyceraldehyde 3-phosphate + NADP(+) + H2O = (2R)-3-phosphoglycerate + NADPH + 2 H(+)</text>
        <dbReference type="Rhea" id="RHEA:14669"/>
        <dbReference type="ChEBI" id="CHEBI:15377"/>
        <dbReference type="ChEBI" id="CHEBI:15378"/>
        <dbReference type="ChEBI" id="CHEBI:57783"/>
        <dbReference type="ChEBI" id="CHEBI:58272"/>
        <dbReference type="ChEBI" id="CHEBI:58349"/>
        <dbReference type="ChEBI" id="CHEBI:59776"/>
        <dbReference type="EC" id="1.2.1.9"/>
    </reaction>
</comment>
<feature type="domain" description="Aldehyde dehydrogenase" evidence="14">
    <location>
        <begin position="49"/>
        <end position="509"/>
    </location>
</feature>
<comment type="caution">
    <text evidence="15">The sequence shown here is derived from an EMBL/GenBank/DDBJ whole genome shotgun (WGS) entry which is preliminary data.</text>
</comment>
<proteinExistence type="inferred from homology"/>
<evidence type="ECO:0000256" key="13">
    <source>
        <dbReference type="RuleBase" id="RU003345"/>
    </source>
</evidence>
<evidence type="ECO:0000256" key="11">
    <source>
        <dbReference type="ARBA" id="ARBA00049186"/>
    </source>
</evidence>
<feature type="active site" evidence="12">
    <location>
        <position position="289"/>
    </location>
</feature>
<sequence length="522" mass="55331">MGGCVVSNVASNVETIEAGTERELQTMSGFYSDIVAPTGVYKYYLNGQWLESASGKSVSIINPSTRQTCYEVQACTQDEVNRMFDAAKAAQKAWARTPLWKRAEYLHKVAALMREHAQPIADCLVKEVAKPAKDSLTEVVRSADLLDYTAEEGVRFLGEGQLLNSDSFPGQQRNKMCLVSKVPLGVVLAIPPFNYPVNLAVSKLGPALMAGNAVVLKPPTQGAVAGIHMLQCFHAAGLPAGLLSLATGRGSEIGDFLTQHPGVNCISFTGGDTGIAISKKAGMVPLQMELGGKDVCIVAADADLAAAAKHIVKGGFSYSGQRCTAVKLVCVVDSVADELVAAVAKGVAALKVGMPEDDADITPVVSESSANFIEGLVMDAKEKGATFVTGEYRREGNLLWPVLLDHVTPGMRLAWEEPFGPVLPIMRVASTDEAVAHCNASKYGLQGCVFTRDINAAIAISDAMETGTVQVNSAPARGPDHFPFQGFRDSGIGSQGIRNSLAMMVKTKSTVINLDQETYTMG</sequence>
<keyword evidence="16" id="KW-1185">Reference proteome</keyword>
<dbReference type="FunFam" id="3.40.605.10:FF:000013">
    <property type="entry name" value="NADP-dependent glyceraldehyde-3-phosphate dehydrogenase"/>
    <property type="match status" value="1"/>
</dbReference>
<accession>A0A150G4A5</accession>
<keyword evidence="5 13" id="KW-0560">Oxidoreductase</keyword>
<dbReference type="FunFam" id="3.40.309.10:FF:000016">
    <property type="entry name" value="NADP-dependent glyceraldehyde-3-phosphate dehydrogenase"/>
    <property type="match status" value="1"/>
</dbReference>
<evidence type="ECO:0000256" key="9">
    <source>
        <dbReference type="ARBA" id="ARBA00042646"/>
    </source>
</evidence>
<comment type="similarity">
    <text evidence="2 13">Belongs to the aldehyde dehydrogenase family.</text>
</comment>
<dbReference type="CDD" id="cd07082">
    <property type="entry name" value="ALDH_F11_NP-GAPDH"/>
    <property type="match status" value="1"/>
</dbReference>
<evidence type="ECO:0000256" key="3">
    <source>
        <dbReference type="ARBA" id="ARBA00022490"/>
    </source>
</evidence>
<dbReference type="InterPro" id="IPR016162">
    <property type="entry name" value="Ald_DH_N"/>
</dbReference>
<dbReference type="Proteomes" id="UP000075714">
    <property type="component" value="Unassembled WGS sequence"/>
</dbReference>
<keyword evidence="4" id="KW-0521">NADP</keyword>
<keyword evidence="3" id="KW-0963">Cytoplasm</keyword>
<dbReference type="SUPFAM" id="SSF53720">
    <property type="entry name" value="ALDH-like"/>
    <property type="match status" value="1"/>
</dbReference>
<dbReference type="PANTHER" id="PTHR42991">
    <property type="entry name" value="ALDEHYDE DEHYDROGENASE"/>
    <property type="match status" value="1"/>
</dbReference>
<dbReference type="GO" id="GO:0005737">
    <property type="term" value="C:cytoplasm"/>
    <property type="evidence" value="ECO:0007669"/>
    <property type="project" value="UniProtKB-SubCell"/>
</dbReference>
<dbReference type="STRING" id="33097.A0A150G4A5"/>